<dbReference type="Ensembl" id="ENSNNAT00000009894.1">
    <property type="protein sequence ID" value="ENSNNAP00000009436.1"/>
    <property type="gene ID" value="ENSNNAG00000006326.1"/>
</dbReference>
<reference evidence="1" key="2">
    <citation type="submission" date="2025-09" db="UniProtKB">
        <authorList>
            <consortium name="Ensembl"/>
        </authorList>
    </citation>
    <scope>IDENTIFICATION</scope>
</reference>
<dbReference type="OrthoDB" id="8865476at2759"/>
<reference evidence="1" key="1">
    <citation type="submission" date="2025-08" db="UniProtKB">
        <authorList>
            <consortium name="Ensembl"/>
        </authorList>
    </citation>
    <scope>IDENTIFICATION</scope>
</reference>
<evidence type="ECO:0000313" key="2">
    <source>
        <dbReference type="Proteomes" id="UP000694559"/>
    </source>
</evidence>
<dbReference type="Proteomes" id="UP000694559">
    <property type="component" value="Unplaced"/>
</dbReference>
<name>A0A8C7DSA3_NAJNA</name>
<dbReference type="Gene3D" id="2.60.40.10">
    <property type="entry name" value="Immunoglobulins"/>
    <property type="match status" value="1"/>
</dbReference>
<dbReference type="AlphaFoldDB" id="A0A8C7DSA3"/>
<sequence>QIKLVESGDLRSLGDFLHLSCYTSGFNLSSYKIICVRQYSGKGLEWVAHINTSSSNSYSDKVKGHFTSLYGAAPASHMETSAGPCMAWVQGTCKNVSFR</sequence>
<proteinExistence type="predicted"/>
<dbReference type="InterPro" id="IPR013783">
    <property type="entry name" value="Ig-like_fold"/>
</dbReference>
<evidence type="ECO:0000313" key="1">
    <source>
        <dbReference type="Ensembl" id="ENSNNAP00000009436.1"/>
    </source>
</evidence>
<organism evidence="1 2">
    <name type="scientific">Naja naja</name>
    <name type="common">Indian cobra</name>
    <dbReference type="NCBI Taxonomy" id="35670"/>
    <lineage>
        <taxon>Eukaryota</taxon>
        <taxon>Metazoa</taxon>
        <taxon>Chordata</taxon>
        <taxon>Craniata</taxon>
        <taxon>Vertebrata</taxon>
        <taxon>Euteleostomi</taxon>
        <taxon>Lepidosauria</taxon>
        <taxon>Squamata</taxon>
        <taxon>Bifurcata</taxon>
        <taxon>Unidentata</taxon>
        <taxon>Episquamata</taxon>
        <taxon>Toxicofera</taxon>
        <taxon>Serpentes</taxon>
        <taxon>Colubroidea</taxon>
        <taxon>Elapidae</taxon>
        <taxon>Elapinae</taxon>
        <taxon>Naja</taxon>
    </lineage>
</organism>
<dbReference type="OMA" id="WVAHINT"/>
<dbReference type="InterPro" id="IPR050199">
    <property type="entry name" value="IgHV"/>
</dbReference>
<dbReference type="PANTHER" id="PTHR23266">
    <property type="entry name" value="IMMUNOGLOBULIN HEAVY CHAIN"/>
    <property type="match status" value="1"/>
</dbReference>
<dbReference type="SUPFAM" id="SSF48726">
    <property type="entry name" value="Immunoglobulin"/>
    <property type="match status" value="1"/>
</dbReference>
<keyword evidence="2" id="KW-1185">Reference proteome</keyword>
<accession>A0A8C7DSA3</accession>
<protein>
    <submittedName>
        <fullName evidence="1">Uncharacterized protein</fullName>
    </submittedName>
</protein>
<dbReference type="InterPro" id="IPR036179">
    <property type="entry name" value="Ig-like_dom_sf"/>
</dbReference>